<dbReference type="EMBL" id="FTOF01000003">
    <property type="protein sequence ID" value="SIS42867.1"/>
    <property type="molecule type" value="Genomic_DNA"/>
</dbReference>
<keyword evidence="5" id="KW-1185">Reference proteome</keyword>
<accession>A0A1N7J0T0</accession>
<keyword evidence="3" id="KW-0812">Transmembrane</keyword>
<feature type="coiled-coil region" evidence="1">
    <location>
        <begin position="112"/>
        <end position="139"/>
    </location>
</feature>
<keyword evidence="1" id="KW-0175">Coiled coil</keyword>
<reference evidence="5" key="1">
    <citation type="submission" date="2017-01" db="EMBL/GenBank/DDBJ databases">
        <authorList>
            <person name="Varghese N."/>
            <person name="Submissions S."/>
        </authorList>
    </citation>
    <scope>NUCLEOTIDE SEQUENCE [LARGE SCALE GENOMIC DNA]</scope>
    <source>
        <strain evidence="5">DSM 44531</strain>
    </source>
</reference>
<gene>
    <name evidence="4" type="ORF">SAMN05444817_10374</name>
</gene>
<evidence type="ECO:0000313" key="4">
    <source>
        <dbReference type="EMBL" id="SIS42867.1"/>
    </source>
</evidence>
<dbReference type="RefSeq" id="WP_076598707.1">
    <property type="nucleotide sequence ID" value="NZ_CP046976.1"/>
</dbReference>
<evidence type="ECO:0000256" key="2">
    <source>
        <dbReference type="SAM" id="MobiDB-lite"/>
    </source>
</evidence>
<feature type="transmembrane region" description="Helical" evidence="3">
    <location>
        <begin position="85"/>
        <end position="104"/>
    </location>
</feature>
<organism evidence="4 5">
    <name type="scientific">Corynebacterium appendicis CIP 107643</name>
    <dbReference type="NCBI Taxonomy" id="1161099"/>
    <lineage>
        <taxon>Bacteria</taxon>
        <taxon>Bacillati</taxon>
        <taxon>Actinomycetota</taxon>
        <taxon>Actinomycetes</taxon>
        <taxon>Mycobacteriales</taxon>
        <taxon>Corynebacteriaceae</taxon>
        <taxon>Corynebacterium</taxon>
    </lineage>
</organism>
<feature type="region of interest" description="Disordered" evidence="2">
    <location>
        <begin position="1"/>
        <end position="62"/>
    </location>
</feature>
<dbReference type="OrthoDB" id="4424797at2"/>
<keyword evidence="3" id="KW-0472">Membrane</keyword>
<keyword evidence="3" id="KW-1133">Transmembrane helix</keyword>
<evidence type="ECO:0000256" key="3">
    <source>
        <dbReference type="SAM" id="Phobius"/>
    </source>
</evidence>
<feature type="region of interest" description="Disordered" evidence="2">
    <location>
        <begin position="210"/>
        <end position="280"/>
    </location>
</feature>
<sequence length="280" mass="29014">MGVSRDLTAGNNAGGSTALLERAPQRTTRQAERTRTAPAPSGLKPRIAPHVPRGPRRLGSKQVVSVRGRRVTTTEAKRKFSTMSLMALPLLILGIFGAMLLSALSTQQTFTIEQLQSQERTLNNEIETLNRNVEDSRAAAEVAAKADAAGMVVPVQPGIIDVAADGKANETREADPEKNLRIVDVNEETIRTDKATSDRDATRDIVDNLSALPSNSLPTGRGAAPSLPTPGSQSNGREAAPSAPAAPAAPAADAPAADTPEASAQEAPAGGALPALPGGF</sequence>
<evidence type="ECO:0000256" key="1">
    <source>
        <dbReference type="SAM" id="Coils"/>
    </source>
</evidence>
<proteinExistence type="predicted"/>
<dbReference type="Proteomes" id="UP000186292">
    <property type="component" value="Unassembled WGS sequence"/>
</dbReference>
<evidence type="ECO:0000313" key="5">
    <source>
        <dbReference type="Proteomes" id="UP000186292"/>
    </source>
</evidence>
<feature type="compositionally biased region" description="Low complexity" evidence="2">
    <location>
        <begin position="238"/>
        <end position="280"/>
    </location>
</feature>
<protein>
    <submittedName>
        <fullName evidence="4">Uncharacterized protein</fullName>
    </submittedName>
</protein>
<dbReference type="AlphaFoldDB" id="A0A1N7J0T0"/>
<dbReference type="STRING" id="1161099.SAMN05444817_10374"/>
<name>A0A1N7J0T0_9CORY</name>